<dbReference type="EC" id="2.5.1.18" evidence="2"/>
<dbReference type="SUPFAM" id="SSF47616">
    <property type="entry name" value="GST C-terminal domain-like"/>
    <property type="match status" value="1"/>
</dbReference>
<dbReference type="GO" id="GO:0004364">
    <property type="term" value="F:glutathione transferase activity"/>
    <property type="evidence" value="ECO:0007669"/>
    <property type="project" value="UniProtKB-EC"/>
</dbReference>
<proteinExistence type="evidence at transcript level"/>
<feature type="domain" description="GST C-terminal" evidence="6">
    <location>
        <begin position="93"/>
        <end position="217"/>
    </location>
</feature>
<dbReference type="PROSITE" id="PS50404">
    <property type="entry name" value="GST_NTER"/>
    <property type="match status" value="1"/>
</dbReference>
<dbReference type="InterPro" id="IPR034347">
    <property type="entry name" value="GST_Phi_C"/>
</dbReference>
<dbReference type="InterPro" id="IPR010987">
    <property type="entry name" value="Glutathione-S-Trfase_C-like"/>
</dbReference>
<dbReference type="SUPFAM" id="SSF52833">
    <property type="entry name" value="Thioredoxin-like"/>
    <property type="match status" value="1"/>
</dbReference>
<protein>
    <recommendedName>
        <fullName evidence="2">glutathione transferase</fullName>
        <ecNumber evidence="2">2.5.1.18</ecNumber>
    </recommendedName>
</protein>
<evidence type="ECO:0000259" key="6">
    <source>
        <dbReference type="PROSITE" id="PS50405"/>
    </source>
</evidence>
<gene>
    <name evidence="7" type="primary">DcGSTF2</name>
    <name evidence="7" type="synonym">FmGSTF2</name>
</gene>
<dbReference type="InterPro" id="IPR004046">
    <property type="entry name" value="GST_C"/>
</dbReference>
<dbReference type="FunFam" id="3.40.30.10:FF:000016">
    <property type="entry name" value="Glutathione S-transferase F2"/>
    <property type="match status" value="1"/>
</dbReference>
<evidence type="ECO:0000256" key="2">
    <source>
        <dbReference type="ARBA" id="ARBA00012452"/>
    </source>
</evidence>
<evidence type="ECO:0000313" key="7">
    <source>
        <dbReference type="EMBL" id="BBD75326.1"/>
    </source>
</evidence>
<evidence type="ECO:0000259" key="5">
    <source>
        <dbReference type="PROSITE" id="PS50404"/>
    </source>
</evidence>
<sequence length="217" mass="24860">MGVIKVYGAKKAACPQRVIACLIELGIDYDVIFVDLESGHHKQPDFLALQPFGQVPVIEDGDFRLYESRAIIRYLATKYSPKNSLNNNLLGTNVEEKAFVDQWLEVEAHHFNQQVYNIVLELIVFPKMGKQTDISYVQLLEKKLANVLDVYEERLSKSKYLAGDFFTLADLSHLPGLRYLTTEAKMPHLVEDRKCVNAWWTDISSRPAWKKVLSLDN</sequence>
<dbReference type="GO" id="GO:0006749">
    <property type="term" value="P:glutathione metabolic process"/>
    <property type="evidence" value="ECO:0007669"/>
    <property type="project" value="TreeGrafter"/>
</dbReference>
<evidence type="ECO:0000256" key="4">
    <source>
        <dbReference type="ARBA" id="ARBA00047960"/>
    </source>
</evidence>
<dbReference type="InterPro" id="IPR036282">
    <property type="entry name" value="Glutathione-S-Trfase_C_sf"/>
</dbReference>
<dbReference type="Pfam" id="PF00043">
    <property type="entry name" value="GST_C"/>
    <property type="match status" value="1"/>
</dbReference>
<dbReference type="InterPro" id="IPR040079">
    <property type="entry name" value="Glutathione_S-Trfase"/>
</dbReference>
<dbReference type="CDD" id="cd03053">
    <property type="entry name" value="GST_N_Phi"/>
    <property type="match status" value="1"/>
</dbReference>
<dbReference type="AlphaFoldDB" id="A0A2Z6DTL2"/>
<evidence type="ECO:0000256" key="3">
    <source>
        <dbReference type="ARBA" id="ARBA00022679"/>
    </source>
</evidence>
<dbReference type="PROSITE" id="PS50405">
    <property type="entry name" value="GST_CTER"/>
    <property type="match status" value="1"/>
</dbReference>
<dbReference type="CDD" id="cd03187">
    <property type="entry name" value="GST_C_Phi"/>
    <property type="match status" value="1"/>
</dbReference>
<comment type="similarity">
    <text evidence="1">Belongs to the GST superfamily. Phi family.</text>
</comment>
<dbReference type="PANTHER" id="PTHR43900:SF54">
    <property type="entry name" value="GLUTATHIONE S-TRANSFERASE F12"/>
    <property type="match status" value="1"/>
</dbReference>
<dbReference type="GO" id="GO:0009407">
    <property type="term" value="P:toxin catabolic process"/>
    <property type="evidence" value="ECO:0007669"/>
    <property type="project" value="UniProtKB-ARBA"/>
</dbReference>
<comment type="catalytic activity">
    <reaction evidence="4">
        <text>RX + glutathione = an S-substituted glutathione + a halide anion + H(+)</text>
        <dbReference type="Rhea" id="RHEA:16437"/>
        <dbReference type="ChEBI" id="CHEBI:15378"/>
        <dbReference type="ChEBI" id="CHEBI:16042"/>
        <dbReference type="ChEBI" id="CHEBI:17792"/>
        <dbReference type="ChEBI" id="CHEBI:57925"/>
        <dbReference type="ChEBI" id="CHEBI:90779"/>
        <dbReference type="EC" id="2.5.1.18"/>
    </reaction>
</comment>
<dbReference type="InterPro" id="IPR004045">
    <property type="entry name" value="Glutathione_S-Trfase_N"/>
</dbReference>
<dbReference type="Gene3D" id="3.40.30.10">
    <property type="entry name" value="Glutaredoxin"/>
    <property type="match status" value="1"/>
</dbReference>
<name>A0A2Z6DTL2_DIACA</name>
<dbReference type="EMBL" id="LC377197">
    <property type="protein sequence ID" value="BBD75326.1"/>
    <property type="molecule type" value="mRNA"/>
</dbReference>
<dbReference type="InterPro" id="IPR036249">
    <property type="entry name" value="Thioredoxin-like_sf"/>
</dbReference>
<dbReference type="Pfam" id="PF02798">
    <property type="entry name" value="GST_N"/>
    <property type="match status" value="1"/>
</dbReference>
<dbReference type="SFLD" id="SFLDS00019">
    <property type="entry name" value="Glutathione_Transferase_(cytos"/>
    <property type="match status" value="1"/>
</dbReference>
<keyword evidence="3 7" id="KW-0808">Transferase</keyword>
<organism evidence="7">
    <name type="scientific">Dianthus caryophyllus</name>
    <name type="common">Carnation</name>
    <name type="synonym">Clove pink</name>
    <dbReference type="NCBI Taxonomy" id="3570"/>
    <lineage>
        <taxon>Eukaryota</taxon>
        <taxon>Viridiplantae</taxon>
        <taxon>Streptophyta</taxon>
        <taxon>Embryophyta</taxon>
        <taxon>Tracheophyta</taxon>
        <taxon>Spermatophyta</taxon>
        <taxon>Magnoliopsida</taxon>
        <taxon>eudicotyledons</taxon>
        <taxon>Gunneridae</taxon>
        <taxon>Pentapetalae</taxon>
        <taxon>Caryophyllales</taxon>
        <taxon>Caryophyllaceae</taxon>
        <taxon>Caryophylleae</taxon>
        <taxon>Dianthus</taxon>
    </lineage>
</organism>
<dbReference type="GO" id="GO:0043295">
    <property type="term" value="F:glutathione binding"/>
    <property type="evidence" value="ECO:0007669"/>
    <property type="project" value="TreeGrafter"/>
</dbReference>
<dbReference type="Gene3D" id="1.20.1050.10">
    <property type="match status" value="1"/>
</dbReference>
<feature type="domain" description="GST N-terminal" evidence="5">
    <location>
        <begin position="2"/>
        <end position="83"/>
    </location>
</feature>
<dbReference type="PANTHER" id="PTHR43900">
    <property type="entry name" value="GLUTATHIONE S-TRANSFERASE RHO"/>
    <property type="match status" value="1"/>
</dbReference>
<dbReference type="FunFam" id="1.20.1050.10:FF:000004">
    <property type="entry name" value="Glutathione S-transferase F2"/>
    <property type="match status" value="1"/>
</dbReference>
<evidence type="ECO:0000256" key="1">
    <source>
        <dbReference type="ARBA" id="ARBA00010128"/>
    </source>
</evidence>
<dbReference type="SFLD" id="SFLDG00358">
    <property type="entry name" value="Main_(cytGST)"/>
    <property type="match status" value="1"/>
</dbReference>
<reference evidence="7" key="1">
    <citation type="journal article" date="2019" name="Hort. J.">
        <title>Analysis of Flower Color Variation in Carnation (Dianthus caryophyllus L.) Cultivars Derived from Continuous Bud Mutations.</title>
        <authorList>
            <person name="Morimoto H."/>
            <person name="Narumi-Kawasaki T."/>
            <person name="Takamura T."/>
            <person name="Fukai S."/>
        </authorList>
    </citation>
    <scope>NUCLEOTIDE SEQUENCE</scope>
    <source>
        <tissue evidence="7">Petal</tissue>
    </source>
</reference>
<dbReference type="GO" id="GO:0005737">
    <property type="term" value="C:cytoplasm"/>
    <property type="evidence" value="ECO:0007669"/>
    <property type="project" value="TreeGrafter"/>
</dbReference>
<accession>A0A2Z6DTL2</accession>